<gene>
    <name evidence="1" type="ORF">PGTUg99_001976</name>
</gene>
<sequence>MFLGFKRGYNSSWLATSGVSMRMSLLINLARQETDDRLNDVDKTTKKDAKMMMGNIQLSSVKDKSLEPPYLLDPCSLL</sequence>
<comment type="caution">
    <text evidence="1">The sequence shown here is derived from an EMBL/GenBank/DDBJ whole genome shotgun (WGS) entry which is preliminary data.</text>
</comment>
<proteinExistence type="predicted"/>
<evidence type="ECO:0000313" key="2">
    <source>
        <dbReference type="Proteomes" id="UP000325313"/>
    </source>
</evidence>
<reference evidence="1 2" key="1">
    <citation type="submission" date="2019-05" db="EMBL/GenBank/DDBJ databases">
        <title>Emergence of the Ug99 lineage of the wheat stem rust pathogen through somatic hybridization.</title>
        <authorList>
            <person name="Li F."/>
            <person name="Upadhyaya N.M."/>
            <person name="Sperschneider J."/>
            <person name="Matny O."/>
            <person name="Nguyen-Phuc H."/>
            <person name="Mago R."/>
            <person name="Raley C."/>
            <person name="Miller M.E."/>
            <person name="Silverstein K.A.T."/>
            <person name="Henningsen E."/>
            <person name="Hirsch C.D."/>
            <person name="Visser B."/>
            <person name="Pretorius Z.A."/>
            <person name="Steffenson B.J."/>
            <person name="Schwessinger B."/>
            <person name="Dodds P.N."/>
            <person name="Figueroa M."/>
        </authorList>
    </citation>
    <scope>NUCLEOTIDE SEQUENCE [LARGE SCALE GENOMIC DNA]</scope>
    <source>
        <strain evidence="1 2">Ug99</strain>
    </source>
</reference>
<organism evidence="1 2">
    <name type="scientific">Puccinia graminis f. sp. tritici</name>
    <dbReference type="NCBI Taxonomy" id="56615"/>
    <lineage>
        <taxon>Eukaryota</taxon>
        <taxon>Fungi</taxon>
        <taxon>Dikarya</taxon>
        <taxon>Basidiomycota</taxon>
        <taxon>Pucciniomycotina</taxon>
        <taxon>Pucciniomycetes</taxon>
        <taxon>Pucciniales</taxon>
        <taxon>Pucciniaceae</taxon>
        <taxon>Puccinia</taxon>
    </lineage>
</organism>
<accession>A0A5B0NS89</accession>
<protein>
    <submittedName>
        <fullName evidence="1">Uncharacterized protein</fullName>
    </submittedName>
</protein>
<name>A0A5B0NS89_PUCGR</name>
<dbReference type="Proteomes" id="UP000325313">
    <property type="component" value="Unassembled WGS sequence"/>
</dbReference>
<dbReference type="EMBL" id="VDEP01000382">
    <property type="protein sequence ID" value="KAA1091773.1"/>
    <property type="molecule type" value="Genomic_DNA"/>
</dbReference>
<evidence type="ECO:0000313" key="1">
    <source>
        <dbReference type="EMBL" id="KAA1091773.1"/>
    </source>
</evidence>
<dbReference type="AlphaFoldDB" id="A0A5B0NS89"/>